<dbReference type="EMBL" id="HBGG01018460">
    <property type="protein sequence ID" value="CAD9207263.1"/>
    <property type="molecule type" value="Transcribed_RNA"/>
</dbReference>
<feature type="region of interest" description="Disordered" evidence="1">
    <location>
        <begin position="1"/>
        <end position="79"/>
    </location>
</feature>
<dbReference type="AlphaFoldDB" id="A0A7S1X474"/>
<reference evidence="2" key="1">
    <citation type="submission" date="2021-01" db="EMBL/GenBank/DDBJ databases">
        <authorList>
            <person name="Corre E."/>
            <person name="Pelletier E."/>
            <person name="Niang G."/>
            <person name="Scheremetjew M."/>
            <person name="Finn R."/>
            <person name="Kale V."/>
            <person name="Holt S."/>
            <person name="Cochrane G."/>
            <person name="Meng A."/>
            <person name="Brown T."/>
            <person name="Cohen L."/>
        </authorList>
    </citation>
    <scope>NUCLEOTIDE SEQUENCE</scope>
    <source>
        <strain evidence="2">PLY429</strain>
    </source>
</reference>
<feature type="compositionally biased region" description="Basic and acidic residues" evidence="1">
    <location>
        <begin position="17"/>
        <end position="79"/>
    </location>
</feature>
<feature type="region of interest" description="Disordered" evidence="1">
    <location>
        <begin position="108"/>
        <end position="129"/>
    </location>
</feature>
<protein>
    <submittedName>
        <fullName evidence="2">Uncharacterized protein</fullName>
    </submittedName>
</protein>
<evidence type="ECO:0000256" key="1">
    <source>
        <dbReference type="SAM" id="MobiDB-lite"/>
    </source>
</evidence>
<feature type="compositionally biased region" description="Polar residues" evidence="1">
    <location>
        <begin position="1"/>
        <end position="12"/>
    </location>
</feature>
<name>A0A7S1X474_9CHLO</name>
<sequence length="391" mass="43637">MGGSDNGASQPLMSGPRPDRVEVKHIETPNEKKKRLEAEARAAEAHRLAEVKRAEDAARREEAERARLEQEKQDKLDRKATRVEVSLRKFIGSHTAVLESEKTVIWQKKEKPKKVEKKNDSGKKKKQPTPVQASWLEFLGEMDTKINERKMCGLDDIIPGILRLSAEEQRHLTGLCLGIGKKDLPKGRELKDNLSIIHKTLLMAVQSLQYRKPKDPAMHRTSTATELRNQGFSTAEVHHAGYKTAALRRAKCPKDEIIRAVDNLQDLFYNQIRAGEISSANSPLHSIEGYNGAMKLKAAGYTATHIKRAGTHTAWELRMAGYSLAQLKGAGYLEPSLRAAGFGEKERQPVGEGLSGKMSAVPLSYDYEDMLSRVARLPKEIIESGFKEGEV</sequence>
<organism evidence="2">
    <name type="scientific">Tetraselmis chuii</name>
    <dbReference type="NCBI Taxonomy" id="63592"/>
    <lineage>
        <taxon>Eukaryota</taxon>
        <taxon>Viridiplantae</taxon>
        <taxon>Chlorophyta</taxon>
        <taxon>core chlorophytes</taxon>
        <taxon>Chlorodendrophyceae</taxon>
        <taxon>Chlorodendrales</taxon>
        <taxon>Chlorodendraceae</taxon>
        <taxon>Tetraselmis</taxon>
    </lineage>
</organism>
<evidence type="ECO:0000313" key="2">
    <source>
        <dbReference type="EMBL" id="CAD9207263.1"/>
    </source>
</evidence>
<gene>
    <name evidence="2" type="ORF">TCHU04912_LOCUS9499</name>
</gene>
<accession>A0A7S1X474</accession>
<proteinExistence type="predicted"/>